<reference evidence="4 5" key="1">
    <citation type="journal article" date="2019" name="Sci. Rep.">
        <title>Extended insight into the Mycobacterium chelonae-abscessus complex through whole genome sequencing of Mycobacterium salmoniphilum outbreak and Mycobacterium salmoniphilum-like strains.</title>
        <authorList>
            <person name="Behra P.R.K."/>
            <person name="Das S."/>
            <person name="Pettersson B.M.F."/>
            <person name="Shirreff L."/>
            <person name="DuCote T."/>
            <person name="Jacobsson K.G."/>
            <person name="Ennis D.G."/>
            <person name="Kirsebom L.A."/>
        </authorList>
    </citation>
    <scope>NUCLEOTIDE SEQUENCE [LARGE SCALE GENOMIC DNA]</scope>
    <source>
        <strain evidence="4 5">DSM 45524</strain>
    </source>
</reference>
<comment type="caution">
    <text evidence="4">The sequence shown here is derived from an EMBL/GenBank/DDBJ whole genome shotgun (WGS) entry which is preliminary data.</text>
</comment>
<dbReference type="InterPro" id="IPR003675">
    <property type="entry name" value="Rce1/LyrA-like_dom"/>
</dbReference>
<organism evidence="4 5">
    <name type="scientific">Mycobacteroides franklinii</name>
    <dbReference type="NCBI Taxonomy" id="948102"/>
    <lineage>
        <taxon>Bacteria</taxon>
        <taxon>Bacillati</taxon>
        <taxon>Actinomycetota</taxon>
        <taxon>Actinomycetes</taxon>
        <taxon>Mycobacteriales</taxon>
        <taxon>Mycobacteriaceae</taxon>
        <taxon>Mycobacteroides</taxon>
    </lineage>
</organism>
<dbReference type="RefSeq" id="WP_078334753.1">
    <property type="nucleotide sequence ID" value="NZ_MAFQ01000008.1"/>
</dbReference>
<feature type="transmembrane region" description="Helical" evidence="2">
    <location>
        <begin position="256"/>
        <end position="281"/>
    </location>
</feature>
<feature type="transmembrane region" description="Helical" evidence="2">
    <location>
        <begin position="96"/>
        <end position="120"/>
    </location>
</feature>
<keyword evidence="2" id="KW-0472">Membrane</keyword>
<keyword evidence="4" id="KW-0378">Hydrolase</keyword>
<dbReference type="GO" id="GO:0006508">
    <property type="term" value="P:proteolysis"/>
    <property type="evidence" value="ECO:0007669"/>
    <property type="project" value="UniProtKB-KW"/>
</dbReference>
<evidence type="ECO:0000313" key="4">
    <source>
        <dbReference type="EMBL" id="TDH23665.1"/>
    </source>
</evidence>
<dbReference type="Proteomes" id="UP000295627">
    <property type="component" value="Unassembled WGS sequence"/>
</dbReference>
<dbReference type="GO" id="GO:0004175">
    <property type="term" value="F:endopeptidase activity"/>
    <property type="evidence" value="ECO:0007669"/>
    <property type="project" value="UniProtKB-ARBA"/>
</dbReference>
<feature type="transmembrane region" description="Helical" evidence="2">
    <location>
        <begin position="223"/>
        <end position="244"/>
    </location>
</feature>
<name>A0A4R5PF59_9MYCO</name>
<dbReference type="GO" id="GO:0080120">
    <property type="term" value="P:CAAX-box protein maturation"/>
    <property type="evidence" value="ECO:0007669"/>
    <property type="project" value="UniProtKB-ARBA"/>
</dbReference>
<dbReference type="Pfam" id="PF02517">
    <property type="entry name" value="Rce1-like"/>
    <property type="match status" value="1"/>
</dbReference>
<accession>A0A4R5PF59</accession>
<evidence type="ECO:0000259" key="3">
    <source>
        <dbReference type="Pfam" id="PF02517"/>
    </source>
</evidence>
<gene>
    <name evidence="4" type="ORF">EJ571_05180</name>
</gene>
<sequence>MRLPLQLGVYSVLALVVPIVTIDGIHNWRGWTLLAVEIISLCGFVACLLHPVPHTMSRRFLVYTCAVLSTQAVGMLGAIFSLAFPRGPGAPAAPTALSVICSFATGALSLWAFMMVRTWLSRGIREHLPPRTDSRSALRKYAMTSAAVLLVAYASYFALIPRQIVLALTGASLNADMHPDTGDTGGWIAQTLDLAVAGLEEEPVYIGVAFLLFPRAGRSWKSFATVAAVTSMARTLLHVYYGSGQGNTLGTVSAEFAWCAVWSTISLAVLYWTKSLLPIIIGHGMHNLMDNDPSTWNLEGFWPVPILLAEVTALGAAVIGFVIFIVLCVRDEIFKARQSKSAPTQPAMPWPNTHGLSSRR</sequence>
<keyword evidence="4" id="KW-0645">Protease</keyword>
<keyword evidence="4" id="KW-0482">Metalloprotease</keyword>
<evidence type="ECO:0000256" key="2">
    <source>
        <dbReference type="SAM" id="Phobius"/>
    </source>
</evidence>
<dbReference type="EMBL" id="RXLR01000010">
    <property type="protein sequence ID" value="TDH23665.1"/>
    <property type="molecule type" value="Genomic_DNA"/>
</dbReference>
<feature type="transmembrane region" description="Helical" evidence="2">
    <location>
        <begin position="7"/>
        <end position="25"/>
    </location>
</feature>
<feature type="domain" description="CAAX prenyl protease 2/Lysostaphin resistance protein A-like" evidence="3">
    <location>
        <begin position="192"/>
        <end position="289"/>
    </location>
</feature>
<evidence type="ECO:0000256" key="1">
    <source>
        <dbReference type="SAM" id="MobiDB-lite"/>
    </source>
</evidence>
<feature type="transmembrane region" description="Helical" evidence="2">
    <location>
        <begin position="31"/>
        <end position="49"/>
    </location>
</feature>
<feature type="transmembrane region" description="Helical" evidence="2">
    <location>
        <begin position="141"/>
        <end position="160"/>
    </location>
</feature>
<feature type="transmembrane region" description="Helical" evidence="2">
    <location>
        <begin position="301"/>
        <end position="329"/>
    </location>
</feature>
<protein>
    <submittedName>
        <fullName evidence="4">CPBP family intramembrane metalloprotease</fullName>
    </submittedName>
</protein>
<feature type="transmembrane region" description="Helical" evidence="2">
    <location>
        <begin position="61"/>
        <end position="84"/>
    </location>
</feature>
<feature type="region of interest" description="Disordered" evidence="1">
    <location>
        <begin position="340"/>
        <end position="360"/>
    </location>
</feature>
<evidence type="ECO:0000313" key="5">
    <source>
        <dbReference type="Proteomes" id="UP000295627"/>
    </source>
</evidence>
<keyword evidence="2" id="KW-0812">Transmembrane</keyword>
<keyword evidence="2" id="KW-1133">Transmembrane helix</keyword>
<dbReference type="GO" id="GO:0008237">
    <property type="term" value="F:metallopeptidase activity"/>
    <property type="evidence" value="ECO:0007669"/>
    <property type="project" value="UniProtKB-KW"/>
</dbReference>
<proteinExistence type="predicted"/>
<dbReference type="AlphaFoldDB" id="A0A4R5PF59"/>